<dbReference type="Proteomes" id="UP001500363">
    <property type="component" value="Unassembled WGS sequence"/>
</dbReference>
<dbReference type="InterPro" id="IPR027417">
    <property type="entry name" value="P-loop_NTPase"/>
</dbReference>
<gene>
    <name evidence="1" type="ORF">GCM10009741_41260</name>
</gene>
<dbReference type="Gene3D" id="3.40.50.300">
    <property type="entry name" value="P-loop containing nucleotide triphosphate hydrolases"/>
    <property type="match status" value="1"/>
</dbReference>
<evidence type="ECO:0000313" key="1">
    <source>
        <dbReference type="EMBL" id="GAA1534582.1"/>
    </source>
</evidence>
<proteinExistence type="predicted"/>
<evidence type="ECO:0008006" key="3">
    <source>
        <dbReference type="Google" id="ProtNLM"/>
    </source>
</evidence>
<accession>A0ABP4M1J6</accession>
<reference evidence="2" key="1">
    <citation type="journal article" date="2019" name="Int. J. Syst. Evol. Microbiol.">
        <title>The Global Catalogue of Microorganisms (GCM) 10K type strain sequencing project: providing services to taxonomists for standard genome sequencing and annotation.</title>
        <authorList>
            <consortium name="The Broad Institute Genomics Platform"/>
            <consortium name="The Broad Institute Genome Sequencing Center for Infectious Disease"/>
            <person name="Wu L."/>
            <person name="Ma J."/>
        </authorList>
    </citation>
    <scope>NUCLEOTIDE SEQUENCE [LARGE SCALE GENOMIC DNA]</scope>
    <source>
        <strain evidence="2">JCM 14303</strain>
    </source>
</reference>
<protein>
    <recommendedName>
        <fullName evidence="3">S-DNA-T family DNA segregation ATPase FtsK/SpoIIIE</fullName>
    </recommendedName>
</protein>
<dbReference type="SUPFAM" id="SSF52540">
    <property type="entry name" value="P-loop containing nucleoside triphosphate hydrolases"/>
    <property type="match status" value="1"/>
</dbReference>
<name>A0ABP4M1J6_9ACTN</name>
<comment type="caution">
    <text evidence="1">The sequence shown here is derived from an EMBL/GenBank/DDBJ whole genome shotgun (WGS) entry which is preliminary data.</text>
</comment>
<sequence>MTEAVEHVADPIDLDAHRTRRDDTATDLAGAAASTELVSRDTAYEVVLDDDETTDAELGKVLVPVDSPALPVAVAEAARVPIVPVHLRPENLRVTVRRALDRAGHTALFHTVRAPWYGAKLSWFAGRGLTRLVRSQLRWWWVPNSFALEQKAADAGELKEWEKIHRQLKATRLWRGAVLTAQNIGLLIGAPIAWNAAPAAGLAAAGAAAVAGLAHYGRPAGQTLVGTAVVAPRFRKLNSDIVLRAYYAAGLGNPNRADQEVRFGSAMSRDARNTGSQVLVDLPYGKGWSDVANAREKIASGLDVHVNQVFLTPDKSSSRRHMLFVADRDPLAVAVGRADLLDCKPRSIWQAVKLGNDERDAVVTLNLMWNSLLVGAQPRKGKTYFARLVALHAALDPWVKLIVVDGKNSPDWLAFKKVAHRTVFGTHPNPNDDDPIEHLRAILDEILAHIDKVNSILTSLPVDMCPEGKLTEALARDPRYPDLRVLLLVMEEFQVYFETEDQAVNKEIAAKLSRIQAVGPSAGVIIESSLQKPSGVGAGDVGRLFNRYRDNHSTRFALKCGNRIVSEAVLGGDAYAEGFDASSLPVGDEYRGVGYLYGASDHTPTVRSKLADGGDADKILTAARQHRERLGTLTGQAAGEELERGSRDVLADVLVVMGPDSAAHWDTIAGRLADQMPEQYDGTTPEAISAQARALHVPSVNVKRDGAVRKGVKADDLRAAMARRDGTAGNTE</sequence>
<organism evidence="1 2">
    <name type="scientific">Kribbella lupini</name>
    <dbReference type="NCBI Taxonomy" id="291602"/>
    <lineage>
        <taxon>Bacteria</taxon>
        <taxon>Bacillati</taxon>
        <taxon>Actinomycetota</taxon>
        <taxon>Actinomycetes</taxon>
        <taxon>Propionibacteriales</taxon>
        <taxon>Kribbellaceae</taxon>
        <taxon>Kribbella</taxon>
    </lineage>
</organism>
<dbReference type="EMBL" id="BAAANC010000002">
    <property type="protein sequence ID" value="GAA1534582.1"/>
    <property type="molecule type" value="Genomic_DNA"/>
</dbReference>
<evidence type="ECO:0000313" key="2">
    <source>
        <dbReference type="Proteomes" id="UP001500363"/>
    </source>
</evidence>
<dbReference type="RefSeq" id="WP_344176326.1">
    <property type="nucleotide sequence ID" value="NZ_BAAANC010000002.1"/>
</dbReference>
<keyword evidence="2" id="KW-1185">Reference proteome</keyword>